<organism evidence="3 4">
    <name type="scientific">Rheinheimera tilapiae</name>
    <dbReference type="NCBI Taxonomy" id="875043"/>
    <lineage>
        <taxon>Bacteria</taxon>
        <taxon>Pseudomonadati</taxon>
        <taxon>Pseudomonadota</taxon>
        <taxon>Gammaproteobacteria</taxon>
        <taxon>Chromatiales</taxon>
        <taxon>Chromatiaceae</taxon>
        <taxon>Rheinheimera</taxon>
    </lineage>
</organism>
<name>A0ABV6B758_9GAMM</name>
<evidence type="ECO:0000259" key="2">
    <source>
        <dbReference type="Pfam" id="PF13116"/>
    </source>
</evidence>
<comment type="caution">
    <text evidence="3">The sequence shown here is derived from an EMBL/GenBank/DDBJ whole genome shotgun (WGS) entry which is preliminary data.</text>
</comment>
<protein>
    <submittedName>
        <fullName evidence="3">YhdP family protein</fullName>
    </submittedName>
</protein>
<evidence type="ECO:0000256" key="1">
    <source>
        <dbReference type="SAM" id="MobiDB-lite"/>
    </source>
</evidence>
<dbReference type="InterPro" id="IPR011836">
    <property type="entry name" value="YhdP"/>
</dbReference>
<dbReference type="Proteomes" id="UP001589813">
    <property type="component" value="Unassembled WGS sequence"/>
</dbReference>
<sequence>MARLQRAGWFCLHKLWLLFAVGLVLLATLVTLLRVGLPYATGYKADIEQFIAAQYGAPVRIGQLSAAWQSSGPALLLQEVAVQTPAGDTLLQVAELRVRLDFWASLTSLQLKADDFELSGLHLTIDSQRLLQQNAETPATDPEPLLSAVEQLLFQQLKNFTLVDSKLTLRSQYTPPIEMQIRRLAWLNAGERHQGSGEVVIAGVTGNAIAFILDLTGDSLAKSRGQLYLSSNDLNVLPWFETLLPETRKLARADINFQAWGEIAGGTLQQIQIGLAENRLMWRQDDQTQQLSLGKGQLLWQPTADGWQLLSSQLTLTSGAQSWHDFQLQLVSQQGVYSGSLQQLQLQAAVPLAQLFAEDSTALRKILSFQTDARITQLGMQLNDKQWFVSGDFIDFSSVAVDDVPGLTGLTGHFSASPDYVLLDLQGMDGALSWGEAFSRATPYQSLQTRIEVLQQQGQWRVQIPRLSLRHPQIEADAQLVLELGDKPGMTLLGELRKVPVADARHYFPTRHMPQSVINYLTPALISGQIPVARVLWHGAFKDFPYDKHNGIFQAQAFIADTEFSFDPHWPVIKGMQAELLFENAGMLIQSQAGQLFDVALEDGVTARIPDLFHAETLLIDIGRQTQAEAVTGLMLASPLSESVGATLDYLGVSGLVNAKVQLQIGLKKTGVRALGDVEFFANQLNIRAPAVAVEQLQGHLQFDNDKIDSEKLMFVSHGVPLNATLHGAQQAEGYQVQLKAHGEQDIDKLLALVSEDWQVLGKGQANFNWDLNIQLPQTGFSYESTALMDLAAAELQLPAPFGKTAADGATVLLQSKGNEQGSAIEMRYGDQAQLQARLDQQSGKITGALLSLGLPSSQLQDGFYIDVNLEQAELLPWLSLLQNQLAAITPSEDALFPALTAVNGRIGELQLFDDVFLHQLRFHLTPQPDSYQLNLNADEAQGDLWFSRQLKEEGIKADLTRLQLIFANQQVAKLAAAELKAQQLLEAEAAQKPDYAALEAEAFAKLTPMPWLAELPPIQLHCKACIVGDYDLGEVQAKAHSDGSSWTLSEFSSQRDGHRWTMQGDWQKDDGLGETRLSGTLQSPAFGQLMQEYDLSRSMSGSKAKITLDALSWQGTPFQFNRQTLSGGIGWDLGEGSLVEVSDGGTRIFSLFSLDSLVRKLRLDFRDVFAKGFFYNSMRGSMQIDHGVSTTTDTKVDGVAGDIEMSGAADLKARQIDYQMAFSPKVTSSLPVILAWMVNPVSGVAAYALDEMFQSAEVISKINFSVTGDLDNPTVTELERNSKKVTIPADALPKPVKPPLATTPAIAEETAQPSPLLPEAPVEGALAPDRPMPEAKPVDDTPVIDAGGVQHD</sequence>
<feature type="domain" description="YhdP central" evidence="2">
    <location>
        <begin position="13"/>
        <end position="1276"/>
    </location>
</feature>
<dbReference type="InterPro" id="IPR025263">
    <property type="entry name" value="YhdP_central"/>
</dbReference>
<reference evidence="3 4" key="1">
    <citation type="submission" date="2024-09" db="EMBL/GenBank/DDBJ databases">
        <authorList>
            <person name="Sun Q."/>
            <person name="Mori K."/>
        </authorList>
    </citation>
    <scope>NUCLEOTIDE SEQUENCE [LARGE SCALE GENOMIC DNA]</scope>
    <source>
        <strain evidence="3 4">KCTC 23315</strain>
    </source>
</reference>
<dbReference type="Pfam" id="PF13116">
    <property type="entry name" value="YhdP"/>
    <property type="match status" value="1"/>
</dbReference>
<feature type="region of interest" description="Disordered" evidence="1">
    <location>
        <begin position="1287"/>
        <end position="1353"/>
    </location>
</feature>
<dbReference type="PANTHER" id="PTHR38690">
    <property type="entry name" value="PROTEASE-RELATED"/>
    <property type="match status" value="1"/>
</dbReference>
<keyword evidence="4" id="KW-1185">Reference proteome</keyword>
<dbReference type="PANTHER" id="PTHR38690:SF1">
    <property type="entry name" value="PROTEASE"/>
    <property type="match status" value="1"/>
</dbReference>
<evidence type="ECO:0000313" key="3">
    <source>
        <dbReference type="EMBL" id="MFC0046716.1"/>
    </source>
</evidence>
<accession>A0ABV6B758</accession>
<dbReference type="EMBL" id="JBHLXP010000001">
    <property type="protein sequence ID" value="MFC0046716.1"/>
    <property type="molecule type" value="Genomic_DNA"/>
</dbReference>
<evidence type="ECO:0000313" key="4">
    <source>
        <dbReference type="Proteomes" id="UP001589813"/>
    </source>
</evidence>
<dbReference type="RefSeq" id="WP_377239271.1">
    <property type="nucleotide sequence ID" value="NZ_JBHLXP010000001.1"/>
</dbReference>
<proteinExistence type="predicted"/>
<dbReference type="NCBIfam" id="TIGR02099">
    <property type="entry name" value="YhdP family protein"/>
    <property type="match status" value="1"/>
</dbReference>
<gene>
    <name evidence="3" type="ORF">ACFFJP_00270</name>
</gene>